<evidence type="ECO:0000313" key="5">
    <source>
        <dbReference type="Proteomes" id="UP000248326"/>
    </source>
</evidence>
<evidence type="ECO:0000313" key="4">
    <source>
        <dbReference type="EMBL" id="PYE54216.1"/>
    </source>
</evidence>
<keyword evidence="2" id="KW-0560">Oxidoreductase</keyword>
<proteinExistence type="predicted"/>
<dbReference type="GO" id="GO:0016491">
    <property type="term" value="F:oxidoreductase activity"/>
    <property type="evidence" value="ECO:0007669"/>
    <property type="project" value="UniProtKB-KW"/>
</dbReference>
<dbReference type="Proteomes" id="UP000248326">
    <property type="component" value="Unassembled WGS sequence"/>
</dbReference>
<keyword evidence="5" id="KW-1185">Reference proteome</keyword>
<dbReference type="Gene3D" id="3.50.50.60">
    <property type="entry name" value="FAD/NAD(P)-binding domain"/>
    <property type="match status" value="2"/>
</dbReference>
<dbReference type="InterPro" id="IPR036188">
    <property type="entry name" value="FAD/NAD-bd_sf"/>
</dbReference>
<evidence type="ECO:0000256" key="1">
    <source>
        <dbReference type="ARBA" id="ARBA00022630"/>
    </source>
</evidence>
<dbReference type="SUPFAM" id="SSF51905">
    <property type="entry name" value="FAD/NAD(P)-binding domain"/>
    <property type="match status" value="1"/>
</dbReference>
<name>A0A318S8Q2_9DEIO</name>
<dbReference type="InterPro" id="IPR050097">
    <property type="entry name" value="Ferredoxin-NADP_redctase_2"/>
</dbReference>
<evidence type="ECO:0000256" key="2">
    <source>
        <dbReference type="ARBA" id="ARBA00023002"/>
    </source>
</evidence>
<sequence length="313" mass="34152">MKSTDERWDCVIVGGGPAGLSAAVYMGRFRRRTLVVDSGLGRWTYGQTNENYLGFPNGVNARKLHDLGVRQAARFGVAFRDGEVTRVRQASGGLALDMPDGELLASTVIWAAGVRDRWPTFPGARRLVGKQLFWCIVCDGWRCLERRVLLLGNDDKAAGTVLQFLTYSRDLTMLVDPASNALSPTVERKLRRRGIEVKRGVVRRVNLAEDGVCGVSLRDGSSLDVDLVFSLYGSDPNTAPLSELGVNLASNGHVRINEKNQTNLECFFAAGDVSNKHGHQVATAVHEGAQAAQAANHVLYPEALRLPKLPREG</sequence>
<keyword evidence="1" id="KW-0285">Flavoprotein</keyword>
<gene>
    <name evidence="4" type="ORF">DES52_106182</name>
</gene>
<reference evidence="4 5" key="1">
    <citation type="submission" date="2018-06" db="EMBL/GenBank/DDBJ databases">
        <title>Genomic Encyclopedia of Type Strains, Phase IV (KMG-IV): sequencing the most valuable type-strain genomes for metagenomic binning, comparative biology and taxonomic classification.</title>
        <authorList>
            <person name="Goeker M."/>
        </authorList>
    </citation>
    <scope>NUCLEOTIDE SEQUENCE [LARGE SCALE GENOMIC DNA]</scope>
    <source>
        <strain evidence="4 5">DSM 18048</strain>
    </source>
</reference>
<dbReference type="PANTHER" id="PTHR48105">
    <property type="entry name" value="THIOREDOXIN REDUCTASE 1-RELATED-RELATED"/>
    <property type="match status" value="1"/>
</dbReference>
<dbReference type="Pfam" id="PF07992">
    <property type="entry name" value="Pyr_redox_2"/>
    <property type="match status" value="1"/>
</dbReference>
<dbReference type="PRINTS" id="PR00368">
    <property type="entry name" value="FADPNR"/>
</dbReference>
<dbReference type="RefSeq" id="WP_110886591.1">
    <property type="nucleotide sequence ID" value="NZ_QJSX01000006.1"/>
</dbReference>
<dbReference type="EMBL" id="QJSX01000006">
    <property type="protein sequence ID" value="PYE54216.1"/>
    <property type="molecule type" value="Genomic_DNA"/>
</dbReference>
<evidence type="ECO:0000259" key="3">
    <source>
        <dbReference type="Pfam" id="PF07992"/>
    </source>
</evidence>
<dbReference type="OrthoDB" id="9806179at2"/>
<feature type="domain" description="FAD/NAD(P)-binding" evidence="3">
    <location>
        <begin position="9"/>
        <end position="288"/>
    </location>
</feature>
<dbReference type="AlphaFoldDB" id="A0A318S8Q2"/>
<protein>
    <submittedName>
        <fullName evidence="4">Thioredoxin reductase (NADPH)</fullName>
    </submittedName>
</protein>
<dbReference type="InterPro" id="IPR023753">
    <property type="entry name" value="FAD/NAD-binding_dom"/>
</dbReference>
<comment type="caution">
    <text evidence="4">The sequence shown here is derived from an EMBL/GenBank/DDBJ whole genome shotgun (WGS) entry which is preliminary data.</text>
</comment>
<organism evidence="4 5">
    <name type="scientific">Deinococcus yavapaiensis KR-236</name>
    <dbReference type="NCBI Taxonomy" id="694435"/>
    <lineage>
        <taxon>Bacteria</taxon>
        <taxon>Thermotogati</taxon>
        <taxon>Deinococcota</taxon>
        <taxon>Deinococci</taxon>
        <taxon>Deinococcales</taxon>
        <taxon>Deinococcaceae</taxon>
        <taxon>Deinococcus</taxon>
    </lineage>
</organism>
<accession>A0A318S8Q2</accession>
<dbReference type="PRINTS" id="PR00469">
    <property type="entry name" value="PNDRDTASEII"/>
</dbReference>